<feature type="region of interest" description="Disordered" evidence="10">
    <location>
        <begin position="1751"/>
        <end position="1772"/>
    </location>
</feature>
<dbReference type="SUPFAM" id="SSF55048">
    <property type="entry name" value="Probable ACP-binding domain of malonyl-CoA ACP transacylase"/>
    <property type="match status" value="1"/>
</dbReference>
<dbReference type="InterPro" id="IPR015083">
    <property type="entry name" value="NorB/c/GfsB-D-like_docking"/>
</dbReference>
<reference evidence="14 15" key="1">
    <citation type="submission" date="2017-12" db="EMBL/GenBank/DDBJ databases">
        <title>Streptomyces populusis sp. nov., a novel endophytic actinobacterium isolated from stems of Populus adenopoda Maxim.</title>
        <authorList>
            <person name="Wang Z."/>
        </authorList>
    </citation>
    <scope>NUCLEOTIDE SEQUENCE [LARGE SCALE GENOMIC DNA]</scope>
    <source>
        <strain evidence="14 15">A249</strain>
    </source>
</reference>
<evidence type="ECO:0000256" key="10">
    <source>
        <dbReference type="SAM" id="MobiDB-lite"/>
    </source>
</evidence>
<sequence>MANDEQQLVEYLRRVTVDLRKTRERLHALEHPEPVAIVGMACRFPGGADTPDALWDLVARGRDAVGAFPADRGWDLEGLYHQDPEHRGTTYTRHGGFLYTAGDFDAEFFGISPREALAMDPQQRLLLETSWEALEGAGILPETLRSSPTGVFVGAFAQDYAGPLHHAPAGFEGHLLTGKHSSVASGRISYTLGLEGPAVTVDTACSSSLVALHLAVQALRRGECDRALAGGATVMASPGMFLEFSRQRGLAADGRCKAFAEAADGTGWAEGAGVLVLERLSEARRLGHRVLAVVRGSAVNQDGASNGLTAPNGPSQQRVIRQAWADAGVSGAEVDAVEAHGTGTALGDPIEAQALLDTYGQQHKDGDPLWLGSLKSNIGHAQAAAGVGGIIKMVQALRHQVLPRTLHVDAPSSKVDWSSGAVELLTTERAWPRGERPRRAAVSSFGISGTNAHVILEEAPEPSEAPEAAETPELPGAAEASGTAEASGAADAGAGEQPVPWVVTGRTEAALRAQAAQLLPHVSGLDPAAVALSLTGTRTAFEHRAAVPAGDLDALRALAEGHEHPALQRAIAAADPRPVFVFPGQGSQWAGMAAGLLDTSPVFAQHMAQCAQALAPHVDWDLHAVVRGEPGAASLERVDVVQPALFAVMVCLARLWESFGVRPAAVVGHSQGEIAAACVAGILSLEDAARVAALRSQAIARIAGDGGMASVPLPADRVHELIAPWDGALSVAAVNGPASVVVAGAADALQELLDACTADDITARRIAVDYASHSAQMETLREDLLQVLAPVRPGPARIPFHSTVDGEDAATTELDAAYWYRNLRSTVRFEPAVRALLDAGHSMFIECSPHPVLAMAVQDTADDTRHTAVAVASLRRDHGGADRFQQSLAQAFTHGAPVRWPAATTPLDLPTYPFQREHYWLDERDSGTDPARLGIAAAGHPLLSTVVELAADGGTVLTGRLTATGWLAQHTVQDTALLPGTAFVELALCAGRTVGCDRLEELTLHEPLLLPDDSTVQMQIAVGPAGQDGRREVSVHSRTGEAPWTRHAFGLLTPTAAPAPAPAAQQWPPGDARPIDLTGFYERLEQAGYGYGPAFRGLTRAWRSGDELFADITLPQPADTPDGEAQYGLHPALSDAALHPLLLGEDTLRLPFSWNGVTLHSTGATTLRVRLAPAVGDSVSVLALDGAGHLVLSADSLTLRPVQAAQLAPRLDSLFQLERHTAPLPATTPDPARWAVLGEPVDALTGADTHPGLAALIDATGTELPELVVAHVPAAATDPVTAARTATGQVLGLLQAWLADDRTAASRLIVLTRSHDLSHAAVRGLVRSAQSEHPGRFTLAESDDHAASRAALPAALAEDLTDFRLEQGQLTVDRLTRAQTAPGGPGLDPQGTVLITGGTGTLGGLLARHLIDRHGARHLLLTSRSGPDPAAAQALAADLRSTGAHVRVVACDAADRDALAATLRQIDAAHPLTAVVHAAGVVDDALLTSLTQDQLATVLRPKADAAWNLHELTRDMNLSAFVLFSSAAATLGNAGQANYAAANAFLDALAQHRREQGLPALSLAWGLWAQNSTMSGHLGDADLSRMRRGGIVPLATEEGLRLFDAACTLDRALAVPLSLDLAAIAANAADLGVPPVLRGLVRPPARRAAQAPARSATGALRDRLAALAPEDRHAELVELTRLHTAVTLGHGAPERVEPARAFKEMGFDSLMSVDLRNRLNGATGLRLPATLLFDHPTTAAVAALLETELLGPVTGPEPRPSTPPAASPDPAGLFEPIAVVGMSCRFPGGTDSPDALWDLVARGAEALGPMPTNRGWDLEHRYDPEGQRPGSFYTDAGGFLHTAGDFDAEFFGISPREALAMDPQQRLLLETSWEALESAGLDPSSLRGENTGVYVGSMAPDYAAGLNAATPDIEGFLGVGTSGSVISGRISYTLGLEGPAVTVDTACSSSLVALHLAVQALRRGECDRALAGGVTVMSTPKTLIEFSRQRGLAPDGRCKAFAEAADGTGWAEGAGVLVLERLSQARRLG</sequence>
<dbReference type="SMART" id="SM00825">
    <property type="entry name" value="PKS_KS"/>
    <property type="match status" value="2"/>
</dbReference>
<feature type="non-terminal residue" evidence="14">
    <location>
        <position position="2029"/>
    </location>
</feature>
<dbReference type="Pfam" id="PF22953">
    <property type="entry name" value="SpnB_Rossmann"/>
    <property type="match status" value="1"/>
</dbReference>
<comment type="pathway">
    <text evidence="2">Antibiotic biosynthesis.</text>
</comment>
<dbReference type="InterPro" id="IPR014030">
    <property type="entry name" value="Ketoacyl_synth_N"/>
</dbReference>
<dbReference type="PROSITE" id="PS00606">
    <property type="entry name" value="KS3_1"/>
    <property type="match status" value="2"/>
</dbReference>
<dbReference type="InterPro" id="IPR020807">
    <property type="entry name" value="PKS_DH"/>
</dbReference>
<dbReference type="InterPro" id="IPR049900">
    <property type="entry name" value="PKS_mFAS_DH"/>
</dbReference>
<feature type="compositionally biased region" description="Low complexity" evidence="10">
    <location>
        <begin position="465"/>
        <end position="496"/>
    </location>
</feature>
<evidence type="ECO:0000259" key="13">
    <source>
        <dbReference type="PROSITE" id="PS52019"/>
    </source>
</evidence>
<keyword evidence="4" id="KW-0597">Phosphoprotein</keyword>
<protein>
    <submittedName>
        <fullName evidence="14">Uncharacterized protein</fullName>
    </submittedName>
</protein>
<dbReference type="EMBL" id="PJOS01000142">
    <property type="protein sequence ID" value="PKT67865.1"/>
    <property type="molecule type" value="Genomic_DNA"/>
</dbReference>
<dbReference type="Pfam" id="PF02801">
    <property type="entry name" value="Ketoacyl-synt_C"/>
    <property type="match status" value="1"/>
</dbReference>
<dbReference type="SMART" id="SM00823">
    <property type="entry name" value="PKS_PP"/>
    <property type="match status" value="1"/>
</dbReference>
<dbReference type="SMART" id="SM01294">
    <property type="entry name" value="PKS_PP_betabranch"/>
    <property type="match status" value="1"/>
</dbReference>
<proteinExistence type="predicted"/>
<feature type="compositionally biased region" description="Pro residues" evidence="10">
    <location>
        <begin position="1755"/>
        <end position="1767"/>
    </location>
</feature>
<dbReference type="InterPro" id="IPR001227">
    <property type="entry name" value="Ac_transferase_dom_sf"/>
</dbReference>
<dbReference type="InterPro" id="IPR020841">
    <property type="entry name" value="PKS_Beta-ketoAc_synthase_dom"/>
</dbReference>
<dbReference type="InterPro" id="IPR036291">
    <property type="entry name" value="NAD(P)-bd_dom_sf"/>
</dbReference>
<comment type="cofactor">
    <cofactor evidence="1">
        <name>pantetheine 4'-phosphate</name>
        <dbReference type="ChEBI" id="CHEBI:47942"/>
    </cofactor>
</comment>
<dbReference type="InterPro" id="IPR013968">
    <property type="entry name" value="PKS_KR"/>
</dbReference>
<keyword evidence="15" id="KW-1185">Reference proteome</keyword>
<dbReference type="InterPro" id="IPR016035">
    <property type="entry name" value="Acyl_Trfase/lysoPLipase"/>
</dbReference>
<evidence type="ECO:0000256" key="2">
    <source>
        <dbReference type="ARBA" id="ARBA00004792"/>
    </source>
</evidence>
<dbReference type="PANTHER" id="PTHR43775:SF51">
    <property type="entry name" value="INACTIVE PHENOLPHTHIOCEROL SYNTHESIS POLYKETIDE SYNTHASE TYPE I PKS1-RELATED"/>
    <property type="match status" value="1"/>
</dbReference>
<dbReference type="Pfam" id="PF08659">
    <property type="entry name" value="KR"/>
    <property type="match status" value="1"/>
</dbReference>
<dbReference type="PROSITE" id="PS52004">
    <property type="entry name" value="KS3_2"/>
    <property type="match status" value="2"/>
</dbReference>
<feature type="region of interest" description="N-terminal hotdog fold" evidence="9">
    <location>
        <begin position="940"/>
        <end position="1059"/>
    </location>
</feature>
<evidence type="ECO:0000256" key="5">
    <source>
        <dbReference type="ARBA" id="ARBA00022679"/>
    </source>
</evidence>
<dbReference type="PROSITE" id="PS50075">
    <property type="entry name" value="CARRIER"/>
    <property type="match status" value="1"/>
</dbReference>
<feature type="active site" description="Proton donor; for dehydratase activity" evidence="9">
    <location>
        <position position="1135"/>
    </location>
</feature>
<evidence type="ECO:0000256" key="7">
    <source>
        <dbReference type="ARBA" id="ARBA00023268"/>
    </source>
</evidence>
<dbReference type="InterPro" id="IPR016039">
    <property type="entry name" value="Thiolase-like"/>
</dbReference>
<feature type="domain" description="Ketosynthase family 3 (KS3)" evidence="12">
    <location>
        <begin position="1774"/>
        <end position="2029"/>
    </location>
</feature>
<dbReference type="SMART" id="SM00827">
    <property type="entry name" value="PKS_AT"/>
    <property type="match status" value="1"/>
</dbReference>
<dbReference type="InterPro" id="IPR049551">
    <property type="entry name" value="PKS_DH_C"/>
</dbReference>
<dbReference type="Pfam" id="PF00550">
    <property type="entry name" value="PP-binding"/>
    <property type="match status" value="1"/>
</dbReference>
<dbReference type="Pfam" id="PF08990">
    <property type="entry name" value="Docking"/>
    <property type="match status" value="1"/>
</dbReference>
<dbReference type="GO" id="GO:0004312">
    <property type="term" value="F:fatty acid synthase activity"/>
    <property type="evidence" value="ECO:0007669"/>
    <property type="project" value="TreeGrafter"/>
</dbReference>
<dbReference type="FunFam" id="3.40.366.10:FF:000002">
    <property type="entry name" value="Probable polyketide synthase 2"/>
    <property type="match status" value="1"/>
</dbReference>
<evidence type="ECO:0000313" key="14">
    <source>
        <dbReference type="EMBL" id="PKT67865.1"/>
    </source>
</evidence>
<dbReference type="InterPro" id="IPR014043">
    <property type="entry name" value="Acyl_transferase_dom"/>
</dbReference>
<dbReference type="RefSeq" id="WP_162684367.1">
    <property type="nucleotide sequence ID" value="NZ_KZ626980.1"/>
</dbReference>
<dbReference type="Pfam" id="PF16197">
    <property type="entry name" value="KAsynt_C_assoc"/>
    <property type="match status" value="1"/>
</dbReference>
<dbReference type="PANTHER" id="PTHR43775">
    <property type="entry name" value="FATTY ACID SYNTHASE"/>
    <property type="match status" value="1"/>
</dbReference>
<dbReference type="SUPFAM" id="SSF53901">
    <property type="entry name" value="Thiolase-like"/>
    <property type="match status" value="2"/>
</dbReference>
<dbReference type="InterPro" id="IPR006162">
    <property type="entry name" value="Ppantetheine_attach_site"/>
</dbReference>
<dbReference type="InterPro" id="IPR042104">
    <property type="entry name" value="PKS_dehydratase_sf"/>
</dbReference>
<dbReference type="InterPro" id="IPR049552">
    <property type="entry name" value="PKS_DH_N"/>
</dbReference>
<feature type="domain" description="Carrier" evidence="11">
    <location>
        <begin position="1674"/>
        <end position="1749"/>
    </location>
</feature>
<dbReference type="PROSITE" id="PS52019">
    <property type="entry name" value="PKS_MFAS_DH"/>
    <property type="match status" value="1"/>
</dbReference>
<dbReference type="PROSITE" id="PS00012">
    <property type="entry name" value="PHOSPHOPANTETHEINE"/>
    <property type="match status" value="1"/>
</dbReference>
<dbReference type="InterPro" id="IPR036736">
    <property type="entry name" value="ACP-like_sf"/>
</dbReference>
<dbReference type="Gene3D" id="3.40.366.10">
    <property type="entry name" value="Malonyl-Coenzyme A Acyl Carrier Protein, domain 2"/>
    <property type="match status" value="1"/>
</dbReference>
<dbReference type="GO" id="GO:0033068">
    <property type="term" value="P:macrolide biosynthetic process"/>
    <property type="evidence" value="ECO:0007669"/>
    <property type="project" value="UniProtKB-ARBA"/>
</dbReference>
<dbReference type="Gene3D" id="3.40.50.720">
    <property type="entry name" value="NAD(P)-binding Rossmann-like Domain"/>
    <property type="match status" value="1"/>
</dbReference>
<dbReference type="SMART" id="SM00826">
    <property type="entry name" value="PKS_DH"/>
    <property type="match status" value="1"/>
</dbReference>
<dbReference type="Pfam" id="PF21089">
    <property type="entry name" value="PKS_DH_N"/>
    <property type="match status" value="1"/>
</dbReference>
<dbReference type="GO" id="GO:0006633">
    <property type="term" value="P:fatty acid biosynthetic process"/>
    <property type="evidence" value="ECO:0007669"/>
    <property type="project" value="InterPro"/>
</dbReference>
<evidence type="ECO:0000256" key="9">
    <source>
        <dbReference type="PROSITE-ProRule" id="PRU01363"/>
    </source>
</evidence>
<dbReference type="GO" id="GO:0031177">
    <property type="term" value="F:phosphopantetheine binding"/>
    <property type="evidence" value="ECO:0007669"/>
    <property type="project" value="InterPro"/>
</dbReference>
<dbReference type="Pfam" id="PF14765">
    <property type="entry name" value="PS-DH"/>
    <property type="match status" value="1"/>
</dbReference>
<organism evidence="14 15">
    <name type="scientific">Streptomyces populi</name>
    <dbReference type="NCBI Taxonomy" id="2058924"/>
    <lineage>
        <taxon>Bacteria</taxon>
        <taxon>Bacillati</taxon>
        <taxon>Actinomycetota</taxon>
        <taxon>Actinomycetes</taxon>
        <taxon>Kitasatosporales</taxon>
        <taxon>Streptomycetaceae</taxon>
        <taxon>Streptomyces</taxon>
    </lineage>
</organism>
<dbReference type="Gene3D" id="3.10.129.110">
    <property type="entry name" value="Polyketide synthase dehydratase"/>
    <property type="match status" value="1"/>
</dbReference>
<evidence type="ECO:0000259" key="11">
    <source>
        <dbReference type="PROSITE" id="PS50075"/>
    </source>
</evidence>
<dbReference type="InterPro" id="IPR050091">
    <property type="entry name" value="PKS_NRPS_Biosynth_Enz"/>
</dbReference>
<evidence type="ECO:0000259" key="12">
    <source>
        <dbReference type="PROSITE" id="PS52004"/>
    </source>
</evidence>
<dbReference type="InterPro" id="IPR018201">
    <property type="entry name" value="Ketoacyl_synth_AS"/>
</dbReference>
<evidence type="ECO:0000256" key="3">
    <source>
        <dbReference type="ARBA" id="ARBA00022450"/>
    </source>
</evidence>
<keyword evidence="3" id="KW-0596">Phosphopantetheine</keyword>
<evidence type="ECO:0000256" key="4">
    <source>
        <dbReference type="ARBA" id="ARBA00022553"/>
    </source>
</evidence>
<feature type="region of interest" description="Disordered" evidence="10">
    <location>
        <begin position="460"/>
        <end position="497"/>
    </location>
</feature>
<dbReference type="InterPro" id="IPR055123">
    <property type="entry name" value="SpnB-like_Rossmann"/>
</dbReference>
<dbReference type="Proteomes" id="UP000236178">
    <property type="component" value="Unassembled WGS sequence"/>
</dbReference>
<dbReference type="SMART" id="SM00822">
    <property type="entry name" value="PKS_KR"/>
    <property type="match status" value="1"/>
</dbReference>
<dbReference type="FunFam" id="1.10.1200.10:FF:000007">
    <property type="entry name" value="Probable polyketide synthase pks17"/>
    <property type="match status" value="1"/>
</dbReference>
<keyword evidence="7" id="KW-0511">Multifunctional enzyme</keyword>
<evidence type="ECO:0000256" key="8">
    <source>
        <dbReference type="ARBA" id="ARBA00023315"/>
    </source>
</evidence>
<feature type="domain" description="PKS/mFAS DH" evidence="13">
    <location>
        <begin position="940"/>
        <end position="1208"/>
    </location>
</feature>
<evidence type="ECO:0000256" key="6">
    <source>
        <dbReference type="ARBA" id="ARBA00023194"/>
    </source>
</evidence>
<keyword evidence="6" id="KW-0045">Antibiotic biosynthesis</keyword>
<evidence type="ECO:0000256" key="1">
    <source>
        <dbReference type="ARBA" id="ARBA00001957"/>
    </source>
</evidence>
<keyword evidence="8" id="KW-0012">Acyltransferase</keyword>
<dbReference type="Pfam" id="PF00698">
    <property type="entry name" value="Acyl_transf_1"/>
    <property type="match status" value="1"/>
</dbReference>
<dbReference type="CDD" id="cd00833">
    <property type="entry name" value="PKS"/>
    <property type="match status" value="2"/>
</dbReference>
<name>A0A2I0SD63_9ACTN</name>
<dbReference type="Gene3D" id="1.10.1200.10">
    <property type="entry name" value="ACP-like"/>
    <property type="match status" value="1"/>
</dbReference>
<keyword evidence="5" id="KW-0808">Transferase</keyword>
<accession>A0A2I0SD63</accession>
<dbReference type="SUPFAM" id="SSF51735">
    <property type="entry name" value="NAD(P)-binding Rossmann-fold domains"/>
    <property type="match status" value="2"/>
</dbReference>
<dbReference type="InterPro" id="IPR057326">
    <property type="entry name" value="KR_dom"/>
</dbReference>
<dbReference type="SUPFAM" id="SSF47336">
    <property type="entry name" value="ACP-like"/>
    <property type="match status" value="1"/>
</dbReference>
<dbReference type="InterPro" id="IPR032821">
    <property type="entry name" value="PKS_assoc"/>
</dbReference>
<dbReference type="SUPFAM" id="SSF52151">
    <property type="entry name" value="FabD/lysophospholipase-like"/>
    <property type="match status" value="1"/>
</dbReference>
<dbReference type="InterPro" id="IPR016036">
    <property type="entry name" value="Malonyl_transacylase_ACP-bd"/>
</dbReference>
<dbReference type="FunFam" id="3.40.47.10:FF:000019">
    <property type="entry name" value="Polyketide synthase type I"/>
    <property type="match status" value="1"/>
</dbReference>
<evidence type="ECO:0000313" key="15">
    <source>
        <dbReference type="Proteomes" id="UP000236178"/>
    </source>
</evidence>
<comment type="caution">
    <text evidence="14">The sequence shown here is derived from an EMBL/GenBank/DDBJ whole genome shotgun (WGS) entry which is preliminary data.</text>
</comment>
<dbReference type="Pfam" id="PF00109">
    <property type="entry name" value="ketoacyl-synt"/>
    <property type="match status" value="2"/>
</dbReference>
<feature type="region of interest" description="C-terminal hotdog fold" evidence="9">
    <location>
        <begin position="1072"/>
        <end position="1208"/>
    </location>
</feature>
<dbReference type="Gene3D" id="3.40.47.10">
    <property type="match status" value="2"/>
</dbReference>
<dbReference type="GO" id="GO:0004315">
    <property type="term" value="F:3-oxoacyl-[acyl-carrier-protein] synthase activity"/>
    <property type="evidence" value="ECO:0007669"/>
    <property type="project" value="InterPro"/>
</dbReference>
<feature type="active site" description="Proton acceptor; for dehydratase activity" evidence="9">
    <location>
        <position position="970"/>
    </location>
</feature>
<feature type="domain" description="Ketosynthase family 3 (KS3)" evidence="12">
    <location>
        <begin position="32"/>
        <end position="458"/>
    </location>
</feature>
<dbReference type="InterPro" id="IPR020806">
    <property type="entry name" value="PKS_PP-bd"/>
</dbReference>
<gene>
    <name evidence="14" type="ORF">CW362_38185</name>
</gene>
<dbReference type="InterPro" id="IPR009081">
    <property type="entry name" value="PP-bd_ACP"/>
</dbReference>
<dbReference type="CDD" id="cd08956">
    <property type="entry name" value="KR_3_FAS_SDR_x"/>
    <property type="match status" value="1"/>
</dbReference>
<dbReference type="InterPro" id="IPR014031">
    <property type="entry name" value="Ketoacyl_synth_C"/>
</dbReference>
<dbReference type="Gene3D" id="3.30.70.3290">
    <property type="match status" value="1"/>
</dbReference>